<dbReference type="Proteomes" id="UP001551675">
    <property type="component" value="Unassembled WGS sequence"/>
</dbReference>
<dbReference type="RefSeq" id="WP_061261427.1">
    <property type="nucleotide sequence ID" value="NZ_JBFALK010000019.1"/>
</dbReference>
<evidence type="ECO:0000259" key="1">
    <source>
        <dbReference type="Pfam" id="PF12680"/>
    </source>
</evidence>
<protein>
    <submittedName>
        <fullName evidence="2">Nuclear transport factor 2 family protein</fullName>
    </submittedName>
</protein>
<sequence>MIDSPAVTWEAPDGDHAARRASWASMGAVTAGRRAEWLSLFAPDALVEDPVGPSMLDPEGKGHRGHDEIATFWDAHVGSVREFHFHVRDSFANGPSCANVASITMTLDGGTTMTVDCVIIYTVDDAGAITSLRAHWEPDRAMATLTAPEAHQVAPAREGVRSDE</sequence>
<dbReference type="InterPro" id="IPR032710">
    <property type="entry name" value="NTF2-like_dom_sf"/>
</dbReference>
<dbReference type="InterPro" id="IPR037401">
    <property type="entry name" value="SnoaL-like"/>
</dbReference>
<dbReference type="Pfam" id="PF12680">
    <property type="entry name" value="SnoaL_2"/>
    <property type="match status" value="1"/>
</dbReference>
<name>A0ABV3GMZ3_MICGL</name>
<accession>A0ABV3GMZ3</accession>
<evidence type="ECO:0000313" key="2">
    <source>
        <dbReference type="EMBL" id="MEV0972993.1"/>
    </source>
</evidence>
<keyword evidence="3" id="KW-1185">Reference proteome</keyword>
<gene>
    <name evidence="2" type="ORF">AB0I59_30685</name>
</gene>
<dbReference type="SUPFAM" id="SSF54427">
    <property type="entry name" value="NTF2-like"/>
    <property type="match status" value="1"/>
</dbReference>
<evidence type="ECO:0000313" key="3">
    <source>
        <dbReference type="Proteomes" id="UP001551675"/>
    </source>
</evidence>
<proteinExistence type="predicted"/>
<reference evidence="2 3" key="1">
    <citation type="submission" date="2024-06" db="EMBL/GenBank/DDBJ databases">
        <title>The Natural Products Discovery Center: Release of the First 8490 Sequenced Strains for Exploring Actinobacteria Biosynthetic Diversity.</title>
        <authorList>
            <person name="Kalkreuter E."/>
            <person name="Kautsar S.A."/>
            <person name="Yang D."/>
            <person name="Bader C.D."/>
            <person name="Teijaro C.N."/>
            <person name="Fluegel L."/>
            <person name="Davis C.M."/>
            <person name="Simpson J.R."/>
            <person name="Lauterbach L."/>
            <person name="Steele A.D."/>
            <person name="Gui C."/>
            <person name="Meng S."/>
            <person name="Li G."/>
            <person name="Viehrig K."/>
            <person name="Ye F."/>
            <person name="Su P."/>
            <person name="Kiefer A.F."/>
            <person name="Nichols A."/>
            <person name="Cepeda A.J."/>
            <person name="Yan W."/>
            <person name="Fan B."/>
            <person name="Jiang Y."/>
            <person name="Adhikari A."/>
            <person name="Zheng C.-J."/>
            <person name="Schuster L."/>
            <person name="Cowan T.M."/>
            <person name="Smanski M.J."/>
            <person name="Chevrette M.G."/>
            <person name="De Carvalho L.P.S."/>
            <person name="Shen B."/>
        </authorList>
    </citation>
    <scope>NUCLEOTIDE SEQUENCE [LARGE SCALE GENOMIC DNA]</scope>
    <source>
        <strain evidence="2 3">NPDC050100</strain>
    </source>
</reference>
<comment type="caution">
    <text evidence="2">The sequence shown here is derived from an EMBL/GenBank/DDBJ whole genome shotgun (WGS) entry which is preliminary data.</text>
</comment>
<feature type="domain" description="SnoaL-like" evidence="1">
    <location>
        <begin position="28"/>
        <end position="131"/>
    </location>
</feature>
<dbReference type="Gene3D" id="3.10.450.50">
    <property type="match status" value="1"/>
</dbReference>
<dbReference type="EMBL" id="JBFALK010000019">
    <property type="protein sequence ID" value="MEV0972993.1"/>
    <property type="molecule type" value="Genomic_DNA"/>
</dbReference>
<organism evidence="2 3">
    <name type="scientific">Microtetraspora glauca</name>
    <dbReference type="NCBI Taxonomy" id="1996"/>
    <lineage>
        <taxon>Bacteria</taxon>
        <taxon>Bacillati</taxon>
        <taxon>Actinomycetota</taxon>
        <taxon>Actinomycetes</taxon>
        <taxon>Streptosporangiales</taxon>
        <taxon>Streptosporangiaceae</taxon>
        <taxon>Microtetraspora</taxon>
    </lineage>
</organism>